<evidence type="ECO:0000256" key="4">
    <source>
        <dbReference type="ARBA" id="ARBA00023136"/>
    </source>
</evidence>
<dbReference type="Gene3D" id="1.20.1250.20">
    <property type="entry name" value="MFS general substrate transporter like domains"/>
    <property type="match status" value="1"/>
</dbReference>
<organism evidence="7 8">
    <name type="scientific">Talaromyces islandicus</name>
    <name type="common">Penicillium islandicum</name>
    <dbReference type="NCBI Taxonomy" id="28573"/>
    <lineage>
        <taxon>Eukaryota</taxon>
        <taxon>Fungi</taxon>
        <taxon>Dikarya</taxon>
        <taxon>Ascomycota</taxon>
        <taxon>Pezizomycotina</taxon>
        <taxon>Eurotiomycetes</taxon>
        <taxon>Eurotiomycetidae</taxon>
        <taxon>Eurotiales</taxon>
        <taxon>Trichocomaceae</taxon>
        <taxon>Talaromyces</taxon>
        <taxon>Talaromyces sect. Islandici</taxon>
    </lineage>
</organism>
<feature type="transmembrane region" description="Helical" evidence="5">
    <location>
        <begin position="377"/>
        <end position="396"/>
    </location>
</feature>
<dbReference type="InterPro" id="IPR011701">
    <property type="entry name" value="MFS"/>
</dbReference>
<feature type="transmembrane region" description="Helical" evidence="5">
    <location>
        <begin position="330"/>
        <end position="356"/>
    </location>
</feature>
<dbReference type="OMA" id="WGPISEV"/>
<feature type="transmembrane region" description="Helical" evidence="5">
    <location>
        <begin position="98"/>
        <end position="120"/>
    </location>
</feature>
<feature type="transmembrane region" description="Helical" evidence="5">
    <location>
        <begin position="298"/>
        <end position="324"/>
    </location>
</feature>
<keyword evidence="8" id="KW-1185">Reference proteome</keyword>
<feature type="transmembrane region" description="Helical" evidence="5">
    <location>
        <begin position="162"/>
        <end position="183"/>
    </location>
</feature>
<gene>
    <name evidence="7" type="ORF">PISL3812_09009</name>
</gene>
<dbReference type="PANTHER" id="PTHR23502:SF49">
    <property type="entry name" value="MAJOR FACILITATOR SUPERFAMILY (MFS) PROFILE DOMAIN-CONTAINING PROTEIN"/>
    <property type="match status" value="1"/>
</dbReference>
<evidence type="ECO:0000256" key="1">
    <source>
        <dbReference type="ARBA" id="ARBA00004141"/>
    </source>
</evidence>
<feature type="transmembrane region" description="Helical" evidence="5">
    <location>
        <begin position="132"/>
        <end position="150"/>
    </location>
</feature>
<keyword evidence="2 5" id="KW-0812">Transmembrane</keyword>
<evidence type="ECO:0000259" key="6">
    <source>
        <dbReference type="PROSITE" id="PS50850"/>
    </source>
</evidence>
<dbReference type="InterPro" id="IPR036259">
    <property type="entry name" value="MFS_trans_sf"/>
</dbReference>
<keyword evidence="4 5" id="KW-0472">Membrane</keyword>
<comment type="subcellular location">
    <subcellularLocation>
        <location evidence="1">Membrane</location>
        <topology evidence="1">Multi-pass membrane protein</topology>
    </subcellularLocation>
</comment>
<dbReference type="GO" id="GO:0022857">
    <property type="term" value="F:transmembrane transporter activity"/>
    <property type="evidence" value="ECO:0007669"/>
    <property type="project" value="InterPro"/>
</dbReference>
<keyword evidence="3 5" id="KW-1133">Transmembrane helix</keyword>
<dbReference type="EMBL" id="CVMT01000011">
    <property type="protein sequence ID" value="CRG91955.1"/>
    <property type="molecule type" value="Genomic_DNA"/>
</dbReference>
<dbReference type="InterPro" id="IPR020846">
    <property type="entry name" value="MFS_dom"/>
</dbReference>
<feature type="transmembrane region" description="Helical" evidence="5">
    <location>
        <begin position="229"/>
        <end position="252"/>
    </location>
</feature>
<evidence type="ECO:0000256" key="5">
    <source>
        <dbReference type="SAM" id="Phobius"/>
    </source>
</evidence>
<protein>
    <submittedName>
        <fullName evidence="7">Putative transporter C36,01c</fullName>
    </submittedName>
</protein>
<dbReference type="AlphaFoldDB" id="A0A0U1M8R3"/>
<feature type="transmembrane region" description="Helical" evidence="5">
    <location>
        <begin position="65"/>
        <end position="86"/>
    </location>
</feature>
<evidence type="ECO:0000313" key="7">
    <source>
        <dbReference type="EMBL" id="CRG91955.1"/>
    </source>
</evidence>
<accession>A0A0U1M8R3</accession>
<dbReference type="Pfam" id="PF07690">
    <property type="entry name" value="MFS_1"/>
    <property type="match status" value="1"/>
</dbReference>
<reference evidence="7 8" key="1">
    <citation type="submission" date="2015-04" db="EMBL/GenBank/DDBJ databases">
        <authorList>
            <person name="Syromyatnikov M.Y."/>
            <person name="Popov V.N."/>
        </authorList>
    </citation>
    <scope>NUCLEOTIDE SEQUENCE [LARGE SCALE GENOMIC DNA]</scope>
    <source>
        <strain evidence="7">WF-38-12</strain>
    </source>
</reference>
<evidence type="ECO:0000313" key="8">
    <source>
        <dbReference type="Proteomes" id="UP000054383"/>
    </source>
</evidence>
<evidence type="ECO:0000256" key="2">
    <source>
        <dbReference type="ARBA" id="ARBA00022692"/>
    </source>
</evidence>
<evidence type="ECO:0000256" key="3">
    <source>
        <dbReference type="ARBA" id="ARBA00022989"/>
    </source>
</evidence>
<sequence>MTTSACLEEKANQLASCERTVQLNSAGNHLVSVDTAKDDDKTQWVVRFDDGDPSNPKHFKPLWKVFLTFQMSLLALTGSMGSSIMAPSQSKIAEDMHIAPDAIALIVALFVLGWALGPMIWAPISEFYGRRWGILPGVFIFGLFTIGSATSKSPASLFITRFFGGIFASAPISNVPAALGDIYEPRSRGIAMAFVSLCIVGGPTVGPVIGAALTVNQHLGWRWTGYIEAVFVFSVFALSCFALPETYPPVLLKRKARLMRKSTGDTRHWHPLEEERIDSNTLNKFVTRPIRMFFTEPMLMLVAVYASFTYALVYLTLEVFPIVFNEQRKYPLLISMLPFFGIFVGVICALIINFVNQPRYARAVKKNNGKAVSEERLPPMIIGGVFLSAGLFWFGWTADPKYSWALPTVASGLVLQFHI</sequence>
<dbReference type="GO" id="GO:0005886">
    <property type="term" value="C:plasma membrane"/>
    <property type="evidence" value="ECO:0007669"/>
    <property type="project" value="TreeGrafter"/>
</dbReference>
<feature type="transmembrane region" description="Helical" evidence="5">
    <location>
        <begin position="190"/>
        <end position="209"/>
    </location>
</feature>
<dbReference type="PROSITE" id="PS50850">
    <property type="entry name" value="MFS"/>
    <property type="match status" value="1"/>
</dbReference>
<feature type="domain" description="Major facilitator superfamily (MFS) profile" evidence="6">
    <location>
        <begin position="67"/>
        <end position="419"/>
    </location>
</feature>
<dbReference type="SUPFAM" id="SSF103473">
    <property type="entry name" value="MFS general substrate transporter"/>
    <property type="match status" value="1"/>
</dbReference>
<proteinExistence type="predicted"/>
<dbReference type="PANTHER" id="PTHR23502">
    <property type="entry name" value="MAJOR FACILITATOR SUPERFAMILY"/>
    <property type="match status" value="1"/>
</dbReference>
<dbReference type="STRING" id="28573.A0A0U1M8R3"/>
<dbReference type="OrthoDB" id="9986881at2759"/>
<name>A0A0U1M8R3_TALIS</name>
<dbReference type="Proteomes" id="UP000054383">
    <property type="component" value="Unassembled WGS sequence"/>
</dbReference>